<feature type="domain" description="HTH merR-type" evidence="6">
    <location>
        <begin position="10"/>
        <end position="75"/>
    </location>
</feature>
<dbReference type="SUPFAM" id="SSF46955">
    <property type="entry name" value="Putative DNA-binding domain"/>
    <property type="match status" value="1"/>
</dbReference>
<protein>
    <recommendedName>
        <fullName evidence="6">HTH merR-type domain-containing protein</fullName>
    </recommendedName>
</protein>
<keyword evidence="5" id="KW-0175">Coiled coil</keyword>
<comment type="caution">
    <text evidence="7">The sequence shown here is derived from an EMBL/GenBank/DDBJ whole genome shotgun (WGS) entry which is preliminary data.</text>
</comment>
<keyword evidence="4" id="KW-0804">Transcription</keyword>
<evidence type="ECO:0000256" key="5">
    <source>
        <dbReference type="SAM" id="Coils"/>
    </source>
</evidence>
<dbReference type="Gene3D" id="1.10.1660.10">
    <property type="match status" value="1"/>
</dbReference>
<evidence type="ECO:0000256" key="4">
    <source>
        <dbReference type="ARBA" id="ARBA00023163"/>
    </source>
</evidence>
<reference evidence="7 8" key="1">
    <citation type="journal article" date="2015" name="Genome Announc.">
        <title>Expanding the biotechnology potential of lactobacilli through comparative genomics of 213 strains and associated genera.</title>
        <authorList>
            <person name="Sun Z."/>
            <person name="Harris H.M."/>
            <person name="McCann A."/>
            <person name="Guo C."/>
            <person name="Argimon S."/>
            <person name="Zhang W."/>
            <person name="Yang X."/>
            <person name="Jeffery I.B."/>
            <person name="Cooney J.C."/>
            <person name="Kagawa T.F."/>
            <person name="Liu W."/>
            <person name="Song Y."/>
            <person name="Salvetti E."/>
            <person name="Wrobel A."/>
            <person name="Rasinkangas P."/>
            <person name="Parkhill J."/>
            <person name="Rea M.C."/>
            <person name="O'Sullivan O."/>
            <person name="Ritari J."/>
            <person name="Douillard F.P."/>
            <person name="Paul Ross R."/>
            <person name="Yang R."/>
            <person name="Briner A.E."/>
            <person name="Felis G.E."/>
            <person name="de Vos W.M."/>
            <person name="Barrangou R."/>
            <person name="Klaenhammer T.R."/>
            <person name="Caufield P.W."/>
            <person name="Cui Y."/>
            <person name="Zhang H."/>
            <person name="O'Toole P.W."/>
        </authorList>
    </citation>
    <scope>NUCLEOTIDE SEQUENCE [LARGE SCALE GENOMIC DNA]</scope>
    <source>
        <strain evidence="7 8">DSM 20515</strain>
    </source>
</reference>
<dbReference type="InterPro" id="IPR000551">
    <property type="entry name" value="MerR-type_HTH_dom"/>
</dbReference>
<dbReference type="GO" id="GO:0003700">
    <property type="term" value="F:DNA-binding transcription factor activity"/>
    <property type="evidence" value="ECO:0007669"/>
    <property type="project" value="InterPro"/>
</dbReference>
<dbReference type="SMART" id="SM00422">
    <property type="entry name" value="HTH_MERR"/>
    <property type="match status" value="1"/>
</dbReference>
<dbReference type="PROSITE" id="PS50937">
    <property type="entry name" value="HTH_MERR_2"/>
    <property type="match status" value="1"/>
</dbReference>
<dbReference type="Pfam" id="PF13411">
    <property type="entry name" value="MerR_1"/>
    <property type="match status" value="1"/>
</dbReference>
<evidence type="ECO:0000256" key="1">
    <source>
        <dbReference type="ARBA" id="ARBA00022491"/>
    </source>
</evidence>
<dbReference type="PRINTS" id="PR00040">
    <property type="entry name" value="HTHMERR"/>
</dbReference>
<keyword evidence="3" id="KW-0238">DNA-binding</keyword>
<keyword evidence="2" id="KW-0805">Transcription regulation</keyword>
<evidence type="ECO:0000313" key="7">
    <source>
        <dbReference type="EMBL" id="KRM74838.1"/>
    </source>
</evidence>
<dbReference type="InterPro" id="IPR009061">
    <property type="entry name" value="DNA-bd_dom_put_sf"/>
</dbReference>
<organism evidence="7 8">
    <name type="scientific">Secundilactobacillus collinoides DSM 20515 = JCM 1123</name>
    <dbReference type="NCBI Taxonomy" id="1423733"/>
    <lineage>
        <taxon>Bacteria</taxon>
        <taxon>Bacillati</taxon>
        <taxon>Bacillota</taxon>
        <taxon>Bacilli</taxon>
        <taxon>Lactobacillales</taxon>
        <taxon>Lactobacillaceae</taxon>
        <taxon>Secundilactobacillus</taxon>
    </lineage>
</organism>
<name>A0A0R2BFF2_SECCO</name>
<dbReference type="EMBL" id="AYYR01000067">
    <property type="protein sequence ID" value="KRM74838.1"/>
    <property type="molecule type" value="Genomic_DNA"/>
</dbReference>
<dbReference type="PANTHER" id="PTHR30204">
    <property type="entry name" value="REDOX-CYCLING DRUG-SENSING TRANSCRIPTIONAL ACTIVATOR SOXR"/>
    <property type="match status" value="1"/>
</dbReference>
<sequence>MKRGVFLENIRQVAQSAGVTANALRYYEKIGLLTVARDKNGIRQYSDHDIERVKIICILRRMNMPIKEIRQSLQIGDTPTVAEQEVFKQQLYRLADNLDQQMVALQEEKQMVLRKIRAVDNNINQTKTEASAS</sequence>
<dbReference type="AlphaFoldDB" id="A0A0R2BFF2"/>
<accession>A0A0R2BFF2</accession>
<proteinExistence type="predicted"/>
<dbReference type="PATRIC" id="fig|1423733.4.peg.2906"/>
<dbReference type="InterPro" id="IPR047057">
    <property type="entry name" value="MerR_fam"/>
</dbReference>
<dbReference type="GO" id="GO:0003677">
    <property type="term" value="F:DNA binding"/>
    <property type="evidence" value="ECO:0007669"/>
    <property type="project" value="UniProtKB-KW"/>
</dbReference>
<dbReference type="Proteomes" id="UP000051845">
    <property type="component" value="Unassembled WGS sequence"/>
</dbReference>
<dbReference type="STRING" id="33960.TY91_10035"/>
<evidence type="ECO:0000259" key="6">
    <source>
        <dbReference type="PROSITE" id="PS50937"/>
    </source>
</evidence>
<evidence type="ECO:0000313" key="8">
    <source>
        <dbReference type="Proteomes" id="UP000051845"/>
    </source>
</evidence>
<evidence type="ECO:0000256" key="2">
    <source>
        <dbReference type="ARBA" id="ARBA00023015"/>
    </source>
</evidence>
<feature type="coiled-coil region" evidence="5">
    <location>
        <begin position="88"/>
        <end position="122"/>
    </location>
</feature>
<evidence type="ECO:0000256" key="3">
    <source>
        <dbReference type="ARBA" id="ARBA00023125"/>
    </source>
</evidence>
<dbReference type="PANTHER" id="PTHR30204:SF69">
    <property type="entry name" value="MERR-FAMILY TRANSCRIPTIONAL REGULATOR"/>
    <property type="match status" value="1"/>
</dbReference>
<keyword evidence="1" id="KW-0678">Repressor</keyword>
<gene>
    <name evidence="7" type="ORF">FC82_GL002781</name>
</gene>